<proteinExistence type="predicted"/>
<keyword evidence="12" id="KW-1185">Reference proteome</keyword>
<feature type="compositionally biased region" description="Low complexity" evidence="8">
    <location>
        <begin position="1"/>
        <end position="26"/>
    </location>
</feature>
<feature type="compositionally biased region" description="Low complexity" evidence="8">
    <location>
        <begin position="152"/>
        <end position="180"/>
    </location>
</feature>
<dbReference type="PROSITE" id="PS51779">
    <property type="entry name" value="POTRA"/>
    <property type="match status" value="1"/>
</dbReference>
<feature type="compositionally biased region" description="Low complexity" evidence="8">
    <location>
        <begin position="85"/>
        <end position="96"/>
    </location>
</feature>
<feature type="transmembrane region" description="Helical" evidence="9">
    <location>
        <begin position="249"/>
        <end position="271"/>
    </location>
</feature>
<dbReference type="Pfam" id="PF03799">
    <property type="entry name" value="FtsQ_DivIB_C"/>
    <property type="match status" value="1"/>
</dbReference>
<evidence type="ECO:0000313" key="12">
    <source>
        <dbReference type="Proteomes" id="UP000287533"/>
    </source>
</evidence>
<dbReference type="GO" id="GO:0005886">
    <property type="term" value="C:plasma membrane"/>
    <property type="evidence" value="ECO:0007669"/>
    <property type="project" value="TreeGrafter"/>
</dbReference>
<sequence>MAGRVIRSGAAGSAASRAHGAGTGRSVTSSGRTVTGNAGAGNTRSADSSSTAGSGNTAARRVDTDSHTQSGTMPRVGRKPRVSRPVRSTRTSARTVRNTESARTDTRSQAERESAASATGTSRTGSARTSSPRTGSIPRTSRSSSRSRTRTRQTQAAVSRRFGRSTSSRTSARSASPARPQTGSRTVNSGTVERSSEGGFVDARRLHSDDVVSKTLNENVGVLGVATRPKVLDFDARLREKRKASVRVIALRVTAIVAAIAAVCALVWLLFFSTVFRLETSQISVTGGNEWVSERDVLNIAGKQAGKSLLLVSTDDVSTQLQSIPGVTQATVVKHYPRSLSVAVKAQQPAAMLKSSDGSMVAVDRKARVLNAVGDASTEGIPVIEVSDVNRGLNNRAVKEALKVLGGLPDTMRQTITKVTAKTQDSITTQMSGTYTVVWGDSSDLKLKAAIVDKLINDPTKIGDKHQVDVSAPSRPIIK</sequence>
<dbReference type="Gene3D" id="3.10.20.310">
    <property type="entry name" value="membrane protein fhac"/>
    <property type="match status" value="1"/>
</dbReference>
<feature type="compositionally biased region" description="Polar residues" evidence="8">
    <location>
        <begin position="181"/>
        <end position="193"/>
    </location>
</feature>
<feature type="domain" description="POTRA" evidence="10">
    <location>
        <begin position="278"/>
        <end position="347"/>
    </location>
</feature>
<comment type="caution">
    <text evidence="11">The sequence shown here is derived from an EMBL/GenBank/DDBJ whole genome shotgun (WGS) entry which is preliminary data.</text>
</comment>
<feature type="compositionally biased region" description="Low complexity" evidence="8">
    <location>
        <begin position="115"/>
        <end position="144"/>
    </location>
</feature>
<evidence type="ECO:0000256" key="8">
    <source>
        <dbReference type="SAM" id="MobiDB-lite"/>
    </source>
</evidence>
<reference evidence="11 12" key="1">
    <citation type="submission" date="2018-09" db="EMBL/GenBank/DDBJ databases">
        <title>Characterization of the phylogenetic diversity of five novel species belonging to the genus Bifidobacterium.</title>
        <authorList>
            <person name="Lugli G.A."/>
            <person name="Duranti S."/>
            <person name="Milani C."/>
        </authorList>
    </citation>
    <scope>NUCLEOTIDE SEQUENCE [LARGE SCALE GENOMIC DNA]</scope>
    <source>
        <strain evidence="11 12">2034B</strain>
    </source>
</reference>
<evidence type="ECO:0000313" key="11">
    <source>
        <dbReference type="EMBL" id="RSX54254.1"/>
    </source>
</evidence>
<organism evidence="11 12">
    <name type="scientific">Bifidobacterium goeldii</name>
    <dbReference type="NCBI Taxonomy" id="2306975"/>
    <lineage>
        <taxon>Bacteria</taxon>
        <taxon>Bacillati</taxon>
        <taxon>Actinomycetota</taxon>
        <taxon>Actinomycetes</taxon>
        <taxon>Bifidobacteriales</taxon>
        <taxon>Bifidobacteriaceae</taxon>
        <taxon>Bifidobacterium</taxon>
    </lineage>
</organism>
<keyword evidence="7" id="KW-0131">Cell cycle</keyword>
<keyword evidence="5 9" id="KW-1133">Transmembrane helix</keyword>
<dbReference type="InterPro" id="IPR013685">
    <property type="entry name" value="POTRA_FtsQ_type"/>
</dbReference>
<evidence type="ECO:0000256" key="4">
    <source>
        <dbReference type="ARBA" id="ARBA00022692"/>
    </source>
</evidence>
<evidence type="ECO:0000256" key="7">
    <source>
        <dbReference type="ARBA" id="ARBA00023306"/>
    </source>
</evidence>
<dbReference type="PANTHER" id="PTHR37820">
    <property type="entry name" value="CELL DIVISION PROTEIN DIVIB"/>
    <property type="match status" value="1"/>
</dbReference>
<evidence type="ECO:0000256" key="5">
    <source>
        <dbReference type="ARBA" id="ARBA00022989"/>
    </source>
</evidence>
<feature type="compositionally biased region" description="Polar residues" evidence="8">
    <location>
        <begin position="27"/>
        <end position="44"/>
    </location>
</feature>
<evidence type="ECO:0000259" key="10">
    <source>
        <dbReference type="PROSITE" id="PS51779"/>
    </source>
</evidence>
<keyword evidence="4 9" id="KW-0812">Transmembrane</keyword>
<evidence type="ECO:0000256" key="3">
    <source>
        <dbReference type="ARBA" id="ARBA00022618"/>
    </source>
</evidence>
<dbReference type="Pfam" id="PF08478">
    <property type="entry name" value="POTRA_1"/>
    <property type="match status" value="1"/>
</dbReference>
<accession>A0A430FN53</accession>
<feature type="compositionally biased region" description="Low complexity" evidence="8">
    <location>
        <begin position="45"/>
        <end position="59"/>
    </location>
</feature>
<feature type="region of interest" description="Disordered" evidence="8">
    <location>
        <begin position="1"/>
        <end position="199"/>
    </location>
</feature>
<dbReference type="InterPro" id="IPR005548">
    <property type="entry name" value="Cell_div_FtsQ/DivIB_C"/>
</dbReference>
<dbReference type="EMBL" id="QXGL01000001">
    <property type="protein sequence ID" value="RSX54254.1"/>
    <property type="molecule type" value="Genomic_DNA"/>
</dbReference>
<evidence type="ECO:0000256" key="1">
    <source>
        <dbReference type="ARBA" id="ARBA00004370"/>
    </source>
</evidence>
<comment type="subcellular location">
    <subcellularLocation>
        <location evidence="1">Membrane</location>
    </subcellularLocation>
</comment>
<dbReference type="PANTHER" id="PTHR37820:SF1">
    <property type="entry name" value="CELL DIVISION PROTEIN FTSQ"/>
    <property type="match status" value="1"/>
</dbReference>
<protein>
    <submittedName>
        <fullName evidence="11">Cell division protein FtsQ</fullName>
    </submittedName>
</protein>
<feature type="compositionally biased region" description="Basic and acidic residues" evidence="8">
    <location>
        <begin position="100"/>
        <end position="114"/>
    </location>
</feature>
<dbReference type="GO" id="GO:0051301">
    <property type="term" value="P:cell division"/>
    <property type="evidence" value="ECO:0007669"/>
    <property type="project" value="UniProtKB-KW"/>
</dbReference>
<keyword evidence="3 11" id="KW-0132">Cell division</keyword>
<evidence type="ECO:0000256" key="6">
    <source>
        <dbReference type="ARBA" id="ARBA00023136"/>
    </source>
</evidence>
<name>A0A430FN53_9BIFI</name>
<evidence type="ECO:0000256" key="2">
    <source>
        <dbReference type="ARBA" id="ARBA00022475"/>
    </source>
</evidence>
<keyword evidence="2" id="KW-1003">Cell membrane</keyword>
<dbReference type="Proteomes" id="UP000287533">
    <property type="component" value="Unassembled WGS sequence"/>
</dbReference>
<evidence type="ECO:0000256" key="9">
    <source>
        <dbReference type="SAM" id="Phobius"/>
    </source>
</evidence>
<keyword evidence="6 9" id="KW-0472">Membrane</keyword>
<gene>
    <name evidence="11" type="ORF">D2E25_0562</name>
</gene>
<dbReference type="InterPro" id="IPR050487">
    <property type="entry name" value="FtsQ_DivIB"/>
</dbReference>
<dbReference type="AlphaFoldDB" id="A0A430FN53"/>
<dbReference type="InterPro" id="IPR034746">
    <property type="entry name" value="POTRA"/>
</dbReference>